<evidence type="ECO:0000256" key="2">
    <source>
        <dbReference type="ARBA" id="ARBA00022692"/>
    </source>
</evidence>
<gene>
    <name evidence="7" type="ORF">KR76_14885</name>
</gene>
<comment type="subcellular location">
    <subcellularLocation>
        <location evidence="1">Membrane</location>
    </subcellularLocation>
</comment>
<evidence type="ECO:0000256" key="5">
    <source>
        <dbReference type="NCBIfam" id="TIGR02228"/>
    </source>
</evidence>
<reference evidence="7 8" key="1">
    <citation type="journal article" date="2015" name="Genome Announc.">
        <title>Complete Genome Sequence of Steroid-Transforming Nocardioides simplex VKM Ac-2033D.</title>
        <authorList>
            <person name="Shtratnikova V.Y."/>
            <person name="Schelkunov M.I."/>
            <person name="Pekov Y.A."/>
            <person name="Fokina V.V."/>
            <person name="Logacheva M.D."/>
            <person name="Sokolov S.L."/>
            <person name="Bragin E.Y."/>
            <person name="Ashapkin V.V."/>
            <person name="Donova M.V."/>
        </authorList>
    </citation>
    <scope>NUCLEOTIDE SEQUENCE [LARGE SCALE GENOMIC DNA]</scope>
    <source>
        <strain evidence="7 8">VKM Ac-2033D</strain>
    </source>
</reference>
<keyword evidence="2" id="KW-0812">Transmembrane</keyword>
<evidence type="ECO:0000256" key="3">
    <source>
        <dbReference type="ARBA" id="ARBA00022989"/>
    </source>
</evidence>
<accession>A0A0C5XCG9</accession>
<keyword evidence="7" id="KW-0378">Hydrolase</keyword>
<evidence type="ECO:0000313" key="7">
    <source>
        <dbReference type="EMBL" id="AJR18454.1"/>
    </source>
</evidence>
<dbReference type="AlphaFoldDB" id="A0A0C5XCG9"/>
<dbReference type="RefSeq" id="WP_075018631.1">
    <property type="nucleotide sequence ID" value="NZ_BJMC01000009.1"/>
</dbReference>
<protein>
    <recommendedName>
        <fullName evidence="5">Signal peptidase I</fullName>
        <ecNumber evidence="5">3.4.21.89</ecNumber>
    </recommendedName>
</protein>
<dbReference type="GeneID" id="96610143"/>
<organism evidence="7 8">
    <name type="scientific">Nocardioides simplex</name>
    <name type="common">Arthrobacter simplex</name>
    <dbReference type="NCBI Taxonomy" id="2045"/>
    <lineage>
        <taxon>Bacteria</taxon>
        <taxon>Bacillati</taxon>
        <taxon>Actinomycetota</taxon>
        <taxon>Actinomycetes</taxon>
        <taxon>Propionibacteriales</taxon>
        <taxon>Nocardioidaceae</taxon>
        <taxon>Pimelobacter</taxon>
    </lineage>
</organism>
<dbReference type="NCBIfam" id="TIGR02228">
    <property type="entry name" value="sigpep_I_arch"/>
    <property type="match status" value="1"/>
</dbReference>
<keyword evidence="8" id="KW-1185">Reference proteome</keyword>
<keyword evidence="3" id="KW-1133">Transmembrane helix</keyword>
<evidence type="ECO:0000256" key="1">
    <source>
        <dbReference type="ARBA" id="ARBA00004370"/>
    </source>
</evidence>
<dbReference type="GO" id="GO:0004252">
    <property type="term" value="F:serine-type endopeptidase activity"/>
    <property type="evidence" value="ECO:0007669"/>
    <property type="project" value="UniProtKB-UniRule"/>
</dbReference>
<dbReference type="InterPro" id="IPR001733">
    <property type="entry name" value="Peptidase_S26B"/>
</dbReference>
<evidence type="ECO:0000313" key="8">
    <source>
        <dbReference type="Proteomes" id="UP000030300"/>
    </source>
</evidence>
<name>A0A0C5XCG9_NOCSI</name>
<dbReference type="EMBL" id="CP009896">
    <property type="protein sequence ID" value="AJR18454.1"/>
    <property type="molecule type" value="Genomic_DNA"/>
</dbReference>
<dbReference type="Proteomes" id="UP000030300">
    <property type="component" value="Chromosome"/>
</dbReference>
<dbReference type="InterPro" id="IPR036286">
    <property type="entry name" value="LexA/Signal_pep-like_sf"/>
</dbReference>
<dbReference type="KEGG" id="psim:KR76_14885"/>
<sequence>MRATAGWLGQVLAWLVILGVVGVLAVAVAVPRIAGATPYTVLTGSMEPSYPPGTLVVVKPVDFDQIGIGDVVTYQIESGKPAVATHRVVGEANRFDGTRVLITQGDANGDPDPQPVTAVQVRGELWYSVPYLGHVNTALSGSQRQLAVWVVAGLLVGYAAFMFVGSVRDRRRGRVAPDLPAVPATAAPAARTAPEPAPAPGPAGGVPALLVGVAGVTGWLLLTGLARRRTRTT</sequence>
<dbReference type="CDD" id="cd06530">
    <property type="entry name" value="S26_SPase_I"/>
    <property type="match status" value="1"/>
</dbReference>
<dbReference type="GO" id="GO:0016020">
    <property type="term" value="C:membrane"/>
    <property type="evidence" value="ECO:0007669"/>
    <property type="project" value="UniProtKB-SubCell"/>
</dbReference>
<dbReference type="GO" id="GO:0009003">
    <property type="term" value="F:signal peptidase activity"/>
    <property type="evidence" value="ECO:0007669"/>
    <property type="project" value="UniProtKB-EC"/>
</dbReference>
<evidence type="ECO:0000259" key="6">
    <source>
        <dbReference type="Pfam" id="PF10502"/>
    </source>
</evidence>
<dbReference type="STRING" id="2045.KR76_14885"/>
<evidence type="ECO:0000256" key="4">
    <source>
        <dbReference type="ARBA" id="ARBA00023136"/>
    </source>
</evidence>
<dbReference type="HOGENOM" id="CLU_089996_2_0_11"/>
<dbReference type="Pfam" id="PF10502">
    <property type="entry name" value="Peptidase_S26"/>
    <property type="match status" value="1"/>
</dbReference>
<dbReference type="SUPFAM" id="SSF51306">
    <property type="entry name" value="LexA/Signal peptidase"/>
    <property type="match status" value="1"/>
</dbReference>
<dbReference type="InterPro" id="IPR019533">
    <property type="entry name" value="Peptidase_S26"/>
</dbReference>
<keyword evidence="4" id="KW-0472">Membrane</keyword>
<proteinExistence type="predicted"/>
<feature type="domain" description="Peptidase S26" evidence="6">
    <location>
        <begin position="20"/>
        <end position="90"/>
    </location>
</feature>
<dbReference type="EC" id="3.4.21.89" evidence="5"/>
<dbReference type="GO" id="GO:0006465">
    <property type="term" value="P:signal peptide processing"/>
    <property type="evidence" value="ECO:0007669"/>
    <property type="project" value="UniProtKB-UniRule"/>
</dbReference>